<dbReference type="GO" id="GO:0005829">
    <property type="term" value="C:cytosol"/>
    <property type="evidence" value="ECO:0007669"/>
    <property type="project" value="TreeGrafter"/>
</dbReference>
<dbReference type="PANTHER" id="PTHR46566:SF1">
    <property type="entry name" value="1-PHOSPHOFRUCTOKINASE"/>
    <property type="match status" value="1"/>
</dbReference>
<feature type="non-terminal residue" evidence="2">
    <location>
        <position position="1"/>
    </location>
</feature>
<feature type="domain" description="Carbohydrate kinase PfkB" evidence="1">
    <location>
        <begin position="51"/>
        <end position="162"/>
    </location>
</feature>
<dbReference type="SUPFAM" id="SSF53613">
    <property type="entry name" value="Ribokinase-like"/>
    <property type="match status" value="1"/>
</dbReference>
<evidence type="ECO:0000259" key="1">
    <source>
        <dbReference type="Pfam" id="PF00294"/>
    </source>
</evidence>
<dbReference type="EMBL" id="UINC01043265">
    <property type="protein sequence ID" value="SVB47059.1"/>
    <property type="molecule type" value="Genomic_DNA"/>
</dbReference>
<organism evidence="2">
    <name type="scientific">marine metagenome</name>
    <dbReference type="NCBI Taxonomy" id="408172"/>
    <lineage>
        <taxon>unclassified sequences</taxon>
        <taxon>metagenomes</taxon>
        <taxon>ecological metagenomes</taxon>
    </lineage>
</organism>
<protein>
    <recommendedName>
        <fullName evidence="1">Carbohydrate kinase PfkB domain-containing protein</fullName>
    </recommendedName>
</protein>
<dbReference type="PANTHER" id="PTHR46566">
    <property type="entry name" value="1-PHOSPHOFRUCTOKINASE-RELATED"/>
    <property type="match status" value="1"/>
</dbReference>
<proteinExistence type="predicted"/>
<dbReference type="GO" id="GO:0008443">
    <property type="term" value="F:phosphofructokinase activity"/>
    <property type="evidence" value="ECO:0007669"/>
    <property type="project" value="TreeGrafter"/>
</dbReference>
<evidence type="ECO:0000313" key="2">
    <source>
        <dbReference type="EMBL" id="SVB47059.1"/>
    </source>
</evidence>
<dbReference type="Gene3D" id="3.40.1190.20">
    <property type="match status" value="1"/>
</dbReference>
<sequence length="192" mass="22030">YEKFYNKKFNLNLLNKNIVLDLNFSKEFIKKIVNKNYKTNNITVCGTSPFKVYKIKNIIKKINCLILNKEELFALTKYRNINKSIKFITSINPYINLIVSNADKKTYGYELSKLISCKPPKVKVVNENGAGDVMAGIYVYYKSKDHKLENALSLGVAAGVLHARNKIKKNLNYNSIKKVSNKVKIKKEKLNA</sequence>
<gene>
    <name evidence="2" type="ORF">METZ01_LOCUS199913</name>
</gene>
<dbReference type="InterPro" id="IPR029056">
    <property type="entry name" value="Ribokinase-like"/>
</dbReference>
<dbReference type="InterPro" id="IPR011611">
    <property type="entry name" value="PfkB_dom"/>
</dbReference>
<accession>A0A382E9I5</accession>
<reference evidence="2" key="1">
    <citation type="submission" date="2018-05" db="EMBL/GenBank/DDBJ databases">
        <authorList>
            <person name="Lanie J.A."/>
            <person name="Ng W.-L."/>
            <person name="Kazmierczak K.M."/>
            <person name="Andrzejewski T.M."/>
            <person name="Davidsen T.M."/>
            <person name="Wayne K.J."/>
            <person name="Tettelin H."/>
            <person name="Glass J.I."/>
            <person name="Rusch D."/>
            <person name="Podicherti R."/>
            <person name="Tsui H.-C.T."/>
            <person name="Winkler M.E."/>
        </authorList>
    </citation>
    <scope>NUCLEOTIDE SEQUENCE</scope>
</reference>
<dbReference type="Pfam" id="PF00294">
    <property type="entry name" value="PfkB"/>
    <property type="match status" value="1"/>
</dbReference>
<dbReference type="AlphaFoldDB" id="A0A382E9I5"/>
<name>A0A382E9I5_9ZZZZ</name>